<sequence>MRFSSSLKSATLARLIAVLRRQTALRAEVAREVAAREGGR</sequence>
<gene>
    <name evidence="1" type="ORF">ACFSNC_11440</name>
</gene>
<name>A0ABW4YXT2_9HYPH</name>
<protein>
    <submittedName>
        <fullName evidence="1">Uncharacterized protein</fullName>
    </submittedName>
</protein>
<dbReference type="EMBL" id="JBHUHD010000001">
    <property type="protein sequence ID" value="MFD2141017.1"/>
    <property type="molecule type" value="Genomic_DNA"/>
</dbReference>
<comment type="caution">
    <text evidence="1">The sequence shown here is derived from an EMBL/GenBank/DDBJ whole genome shotgun (WGS) entry which is preliminary data.</text>
</comment>
<proteinExistence type="predicted"/>
<keyword evidence="2" id="KW-1185">Reference proteome</keyword>
<organism evidence="1 2">
    <name type="scientific">Ancylobacter oerskovii</name>
    <dbReference type="NCBI Taxonomy" id="459519"/>
    <lineage>
        <taxon>Bacteria</taxon>
        <taxon>Pseudomonadati</taxon>
        <taxon>Pseudomonadota</taxon>
        <taxon>Alphaproteobacteria</taxon>
        <taxon>Hyphomicrobiales</taxon>
        <taxon>Xanthobacteraceae</taxon>
        <taxon>Ancylobacter</taxon>
    </lineage>
</organism>
<accession>A0ABW4YXT2</accession>
<evidence type="ECO:0000313" key="2">
    <source>
        <dbReference type="Proteomes" id="UP001597299"/>
    </source>
</evidence>
<dbReference type="RefSeq" id="WP_281418522.1">
    <property type="nucleotide sequence ID" value="NZ_JAHBGB010000002.1"/>
</dbReference>
<evidence type="ECO:0000313" key="1">
    <source>
        <dbReference type="EMBL" id="MFD2141017.1"/>
    </source>
</evidence>
<reference evidence="2" key="1">
    <citation type="journal article" date="2019" name="Int. J. Syst. Evol. Microbiol.">
        <title>The Global Catalogue of Microorganisms (GCM) 10K type strain sequencing project: providing services to taxonomists for standard genome sequencing and annotation.</title>
        <authorList>
            <consortium name="The Broad Institute Genomics Platform"/>
            <consortium name="The Broad Institute Genome Sequencing Center for Infectious Disease"/>
            <person name="Wu L."/>
            <person name="Ma J."/>
        </authorList>
    </citation>
    <scope>NUCLEOTIDE SEQUENCE [LARGE SCALE GENOMIC DNA]</scope>
    <source>
        <strain evidence="2">CCM 7435</strain>
    </source>
</reference>
<dbReference type="Proteomes" id="UP001597299">
    <property type="component" value="Unassembled WGS sequence"/>
</dbReference>